<gene>
    <name evidence="1" type="ORF">BON22_5037</name>
</gene>
<sequence>MTEKFDINEFHDKVISEFKRQERALELQSEIESVSHLLPTYQQLSYSAKVRTLIDAEQERPKRRFRFSEKAIEARRNKSDVRSRKELVLEDEEEEEEEEEVIAKTGEVCVLKDQKCLVKEMTRSVIITDDVCSNVTLNKITKESYCD</sequence>
<evidence type="ECO:0000313" key="2">
    <source>
        <dbReference type="Proteomes" id="UP000189513"/>
    </source>
</evidence>
<comment type="caution">
    <text evidence="1">The sequence shown here is derived from an EMBL/GenBank/DDBJ whole genome shotgun (WGS) entry which is preliminary data.</text>
</comment>
<protein>
    <submittedName>
        <fullName evidence="1">Uncharacterized protein</fullName>
    </submittedName>
</protein>
<dbReference type="VEuPathDB" id="FungiDB:BON22_5037"/>
<dbReference type="EMBL" id="MPUK01000013">
    <property type="protein sequence ID" value="ONH65147.1"/>
    <property type="molecule type" value="Genomic_DNA"/>
</dbReference>
<accession>A0A1V2KZS3</accession>
<evidence type="ECO:0000313" key="1">
    <source>
        <dbReference type="EMBL" id="ONH65147.1"/>
    </source>
</evidence>
<organism evidence="1 2">
    <name type="scientific">Cyberlindnera fabianii</name>
    <name type="common">Yeast</name>
    <name type="synonym">Hansenula fabianii</name>
    <dbReference type="NCBI Taxonomy" id="36022"/>
    <lineage>
        <taxon>Eukaryota</taxon>
        <taxon>Fungi</taxon>
        <taxon>Dikarya</taxon>
        <taxon>Ascomycota</taxon>
        <taxon>Saccharomycotina</taxon>
        <taxon>Saccharomycetes</taxon>
        <taxon>Phaffomycetales</taxon>
        <taxon>Phaffomycetaceae</taxon>
        <taxon>Cyberlindnera</taxon>
    </lineage>
</organism>
<dbReference type="AlphaFoldDB" id="A0A1V2KZS3"/>
<reference evidence="2" key="1">
    <citation type="journal article" date="2017" name="Genome Announc.">
        <title>Genome sequences of Cyberlindnera fabianii 65, Pichia kudriavzevii 129, and Saccharomyces cerevisiae 131 isolated from fermented masau fruits in Zimbabwe.</title>
        <authorList>
            <person name="van Rijswijck I.M.H."/>
            <person name="Derks M.F.L."/>
            <person name="Abee T."/>
            <person name="de Ridder D."/>
            <person name="Smid E.J."/>
        </authorList>
    </citation>
    <scope>NUCLEOTIDE SEQUENCE [LARGE SCALE GENOMIC DNA]</scope>
    <source>
        <strain evidence="2">65</strain>
    </source>
</reference>
<dbReference type="Proteomes" id="UP000189513">
    <property type="component" value="Unassembled WGS sequence"/>
</dbReference>
<proteinExistence type="predicted"/>
<name>A0A1V2KZS3_CYBFA</name>
<keyword evidence="2" id="KW-1185">Reference proteome</keyword>